<feature type="domain" description="Malectin-like" evidence="2">
    <location>
        <begin position="1"/>
        <end position="166"/>
    </location>
</feature>
<evidence type="ECO:0000256" key="1">
    <source>
        <dbReference type="ARBA" id="ARBA00004167"/>
    </source>
</evidence>
<evidence type="ECO:0000259" key="2">
    <source>
        <dbReference type="Pfam" id="PF12819"/>
    </source>
</evidence>
<protein>
    <submittedName>
        <fullName evidence="3">Malectin-like domain</fullName>
    </submittedName>
</protein>
<proteinExistence type="predicted"/>
<reference evidence="3 4" key="1">
    <citation type="submission" date="2023-12" db="EMBL/GenBank/DDBJ databases">
        <title>A high-quality genome assembly for Dillenia turbinata (Dilleniales).</title>
        <authorList>
            <person name="Chanderbali A."/>
        </authorList>
    </citation>
    <scope>NUCLEOTIDE SEQUENCE [LARGE SCALE GENOMIC DNA]</scope>
    <source>
        <strain evidence="3">LSX21</strain>
        <tissue evidence="3">Leaf</tissue>
    </source>
</reference>
<comment type="subcellular location">
    <subcellularLocation>
        <location evidence="1">Membrane</location>
        <topology evidence="1">Single-pass membrane protein</topology>
    </subcellularLocation>
</comment>
<name>A0AAN8VFZ0_9MAGN</name>
<evidence type="ECO:0000313" key="4">
    <source>
        <dbReference type="Proteomes" id="UP001370490"/>
    </source>
</evidence>
<dbReference type="InterPro" id="IPR024788">
    <property type="entry name" value="Malectin-like_Carb-bd_dom"/>
</dbReference>
<accession>A0AAN8VFZ0</accession>
<dbReference type="GO" id="GO:0016020">
    <property type="term" value="C:membrane"/>
    <property type="evidence" value="ECO:0007669"/>
    <property type="project" value="UniProtKB-SubCell"/>
</dbReference>
<keyword evidence="4" id="KW-1185">Reference proteome</keyword>
<evidence type="ECO:0000313" key="3">
    <source>
        <dbReference type="EMBL" id="KAK6926893.1"/>
    </source>
</evidence>
<dbReference type="Pfam" id="PF12819">
    <property type="entry name" value="Malectin_like"/>
    <property type="match status" value="1"/>
</dbReference>
<dbReference type="EMBL" id="JBAMMX010000015">
    <property type="protein sequence ID" value="KAK6926893.1"/>
    <property type="molecule type" value="Genomic_DNA"/>
</dbReference>
<comment type="caution">
    <text evidence="3">The sequence shown here is derived from an EMBL/GenBank/DDBJ whole genome shotgun (WGS) entry which is preliminary data.</text>
</comment>
<dbReference type="Proteomes" id="UP001370490">
    <property type="component" value="Unassembled WGS sequence"/>
</dbReference>
<organism evidence="3 4">
    <name type="scientific">Dillenia turbinata</name>
    <dbReference type="NCBI Taxonomy" id="194707"/>
    <lineage>
        <taxon>Eukaryota</taxon>
        <taxon>Viridiplantae</taxon>
        <taxon>Streptophyta</taxon>
        <taxon>Embryophyta</taxon>
        <taxon>Tracheophyta</taxon>
        <taxon>Spermatophyta</taxon>
        <taxon>Magnoliopsida</taxon>
        <taxon>eudicotyledons</taxon>
        <taxon>Gunneridae</taxon>
        <taxon>Pentapetalae</taxon>
        <taxon>Dilleniales</taxon>
        <taxon>Dilleniaceae</taxon>
        <taxon>Dillenia</taxon>
    </lineage>
</organism>
<dbReference type="AlphaFoldDB" id="A0AAN8VFZ0"/>
<gene>
    <name evidence="3" type="ORF">RJ641_008612</name>
</gene>
<dbReference type="PANTHER" id="PTHR45631:SF44">
    <property type="entry name" value="CARBOHYDRATE-BINDING PROTEIN OF THE ER PROTEIN"/>
    <property type="match status" value="1"/>
</dbReference>
<sequence length="211" mass="23611">MYNKIDSSNALTLNQRYAYGSNNRISYPTDLYDRYWNTISSNELASVSNSASLVDVTQTRDEVPSAVMSNAVATFSTSYFFFVDTTSLSSTQEVPIYLNMYFTEVQDLNSSSDLRRFNVMVDNEVIDVINPVYQTALETTYANITASSKTQVVLAATSDSTLPPLIMEGLTSLQEGFPELKEWSGDPCIPAEYPWDWVNCTNETTPRITSL</sequence>
<dbReference type="PANTHER" id="PTHR45631">
    <property type="entry name" value="OS07G0107800 PROTEIN-RELATED"/>
    <property type="match status" value="1"/>
</dbReference>